<gene>
    <name evidence="1" type="ORF">HNAJ_LOCUS10239</name>
</gene>
<sequence length="170" mass="19659">MVRGAFHHALIIPATFLYNQPKKLGNDAKRLRREALYDSEDLARHLANYVMNQIPTLSVSHISSKDVITPDIWSDPSRIYACLFAKASRILFLVTRQDIDAFSDFITQRFQPLLERAEAMDYSWKSRFLVVAMGEFQLVDSLPCEVIRFREIGWFRDSMALFILGKKIQG</sequence>
<evidence type="ECO:0000313" key="1">
    <source>
        <dbReference type="EMBL" id="VDO07500.1"/>
    </source>
</evidence>
<accession>A0A0R3TRM1</accession>
<dbReference type="EMBL" id="UZAE01012946">
    <property type="protein sequence ID" value="VDO07500.1"/>
    <property type="molecule type" value="Genomic_DNA"/>
</dbReference>
<keyword evidence="2" id="KW-1185">Reference proteome</keyword>
<proteinExistence type="predicted"/>
<dbReference type="Proteomes" id="UP000278807">
    <property type="component" value="Unassembled WGS sequence"/>
</dbReference>
<reference evidence="3" key="1">
    <citation type="submission" date="2017-02" db="UniProtKB">
        <authorList>
            <consortium name="WormBaseParasite"/>
        </authorList>
    </citation>
    <scope>IDENTIFICATION</scope>
</reference>
<reference evidence="1 2" key="2">
    <citation type="submission" date="2018-11" db="EMBL/GenBank/DDBJ databases">
        <authorList>
            <consortium name="Pathogen Informatics"/>
        </authorList>
    </citation>
    <scope>NUCLEOTIDE SEQUENCE [LARGE SCALE GENOMIC DNA]</scope>
</reference>
<dbReference type="AlphaFoldDB" id="A0A0R3TRM1"/>
<organism evidence="3">
    <name type="scientific">Rodentolepis nana</name>
    <name type="common">Dwarf tapeworm</name>
    <name type="synonym">Hymenolepis nana</name>
    <dbReference type="NCBI Taxonomy" id="102285"/>
    <lineage>
        <taxon>Eukaryota</taxon>
        <taxon>Metazoa</taxon>
        <taxon>Spiralia</taxon>
        <taxon>Lophotrochozoa</taxon>
        <taxon>Platyhelminthes</taxon>
        <taxon>Cestoda</taxon>
        <taxon>Eucestoda</taxon>
        <taxon>Cyclophyllidea</taxon>
        <taxon>Hymenolepididae</taxon>
        <taxon>Rodentolepis</taxon>
    </lineage>
</organism>
<dbReference type="OrthoDB" id="6277701at2759"/>
<name>A0A0R3TRM1_RODNA</name>
<protein>
    <submittedName>
        <fullName evidence="3">Vacuolar fusion protein MON1 homolog</fullName>
    </submittedName>
</protein>
<evidence type="ECO:0000313" key="2">
    <source>
        <dbReference type="Proteomes" id="UP000278807"/>
    </source>
</evidence>
<dbReference type="WBParaSite" id="HNAJ_0001024401-mRNA-1">
    <property type="protein sequence ID" value="HNAJ_0001024401-mRNA-1"/>
    <property type="gene ID" value="HNAJ_0001024401"/>
</dbReference>
<evidence type="ECO:0000313" key="3">
    <source>
        <dbReference type="WBParaSite" id="HNAJ_0001024401-mRNA-1"/>
    </source>
</evidence>